<sequence length="268" mass="30577">MFRVFTVRYFVVHVHRQHHPPLEMFQAIRNYFSTTPTRPRDGADTMDRYRSARFMSSSESVTDICLPGATAETMAAERDAREPTTGKEDSENPEEMSSEVSVRSTAPPRSSPNISKPSEPRSGHIPSSGRLPGSNTRNHDLGFEIVGINAVRDRRTRKMRETKITIHYFSSLGTKRIRIPPRIPREKGIQVDDLYIHQSHEGYQSWRCTAVDPEVSWEDLPLLTEMIGEEGETRKFVITETGLPGWVSKSTVDKKYKEIRRMDGSGRI</sequence>
<keyword evidence="2" id="KW-1185">Reference proteome</keyword>
<proteinExistence type="predicted"/>
<dbReference type="EMBL" id="MU274912">
    <property type="protein sequence ID" value="KAI0088879.1"/>
    <property type="molecule type" value="Genomic_DNA"/>
</dbReference>
<dbReference type="Proteomes" id="UP001055072">
    <property type="component" value="Unassembled WGS sequence"/>
</dbReference>
<reference evidence="1" key="1">
    <citation type="journal article" date="2021" name="Environ. Microbiol.">
        <title>Gene family expansions and transcriptome signatures uncover fungal adaptations to wood decay.</title>
        <authorList>
            <person name="Hage H."/>
            <person name="Miyauchi S."/>
            <person name="Viragh M."/>
            <person name="Drula E."/>
            <person name="Min B."/>
            <person name="Chaduli D."/>
            <person name="Navarro D."/>
            <person name="Favel A."/>
            <person name="Norest M."/>
            <person name="Lesage-Meessen L."/>
            <person name="Balint B."/>
            <person name="Merenyi Z."/>
            <person name="de Eugenio L."/>
            <person name="Morin E."/>
            <person name="Martinez A.T."/>
            <person name="Baldrian P."/>
            <person name="Stursova M."/>
            <person name="Martinez M.J."/>
            <person name="Novotny C."/>
            <person name="Magnuson J.K."/>
            <person name="Spatafora J.W."/>
            <person name="Maurice S."/>
            <person name="Pangilinan J."/>
            <person name="Andreopoulos W."/>
            <person name="LaButti K."/>
            <person name="Hundley H."/>
            <person name="Na H."/>
            <person name="Kuo A."/>
            <person name="Barry K."/>
            <person name="Lipzen A."/>
            <person name="Henrissat B."/>
            <person name="Riley R."/>
            <person name="Ahrendt S."/>
            <person name="Nagy L.G."/>
            <person name="Grigoriev I.V."/>
            <person name="Martin F."/>
            <person name="Rosso M.N."/>
        </authorList>
    </citation>
    <scope>NUCLEOTIDE SEQUENCE</scope>
    <source>
        <strain evidence="1">CBS 384.51</strain>
    </source>
</reference>
<evidence type="ECO:0000313" key="1">
    <source>
        <dbReference type="EMBL" id="KAI0088879.1"/>
    </source>
</evidence>
<name>A0ACB8U3R9_9APHY</name>
<organism evidence="1 2">
    <name type="scientific">Irpex rosettiformis</name>
    <dbReference type="NCBI Taxonomy" id="378272"/>
    <lineage>
        <taxon>Eukaryota</taxon>
        <taxon>Fungi</taxon>
        <taxon>Dikarya</taxon>
        <taxon>Basidiomycota</taxon>
        <taxon>Agaricomycotina</taxon>
        <taxon>Agaricomycetes</taxon>
        <taxon>Polyporales</taxon>
        <taxon>Irpicaceae</taxon>
        <taxon>Irpex</taxon>
    </lineage>
</organism>
<comment type="caution">
    <text evidence="1">The sequence shown here is derived from an EMBL/GenBank/DDBJ whole genome shotgun (WGS) entry which is preliminary data.</text>
</comment>
<gene>
    <name evidence="1" type="ORF">BDY19DRAFT_906367</name>
</gene>
<evidence type="ECO:0000313" key="2">
    <source>
        <dbReference type="Proteomes" id="UP001055072"/>
    </source>
</evidence>
<accession>A0ACB8U3R9</accession>
<protein>
    <submittedName>
        <fullName evidence="1">Uncharacterized protein</fullName>
    </submittedName>
</protein>